<sequence length="151" mass="16550">MKIIFALILIIVLASVCSAINVAPKNNNKKPNGDLSCAGAFNSRDTFKSSFSFVGLNQQNPFASDSNSASFFLNGELVYDRSVQSMVINYNLNNQGGDIVTWIYGHNSTQYTYFQDNGKCIQQEYDSSQFPNPFYVTGGLTTVGAIKAESL</sequence>
<dbReference type="RefSeq" id="XP_003283791.1">
    <property type="nucleotide sequence ID" value="XM_003283743.1"/>
</dbReference>
<dbReference type="PANTHER" id="PTHR31648:SF4">
    <property type="entry name" value="CARBOHYDRATE BINDING DOMAIN-CONTAINING PROTEIN"/>
    <property type="match status" value="1"/>
</dbReference>
<keyword evidence="1" id="KW-0732">Signal</keyword>
<dbReference type="GeneID" id="10509696"/>
<dbReference type="AlphaFoldDB" id="F0Z8M1"/>
<feature type="chain" id="PRO_5003264954" description="Carbohydrate binding domain-containing protein" evidence="1">
    <location>
        <begin position="20"/>
        <end position="151"/>
    </location>
</feature>
<feature type="non-terminal residue" evidence="2">
    <location>
        <position position="1"/>
    </location>
</feature>
<protein>
    <recommendedName>
        <fullName evidence="4">Carbohydrate binding domain-containing protein</fullName>
    </recommendedName>
</protein>
<evidence type="ECO:0000256" key="1">
    <source>
        <dbReference type="SAM" id="SignalP"/>
    </source>
</evidence>
<feature type="signal peptide" evidence="1">
    <location>
        <begin position="1"/>
        <end position="19"/>
    </location>
</feature>
<organism evidence="2 3">
    <name type="scientific">Dictyostelium purpureum</name>
    <name type="common">Slime mold</name>
    <dbReference type="NCBI Taxonomy" id="5786"/>
    <lineage>
        <taxon>Eukaryota</taxon>
        <taxon>Amoebozoa</taxon>
        <taxon>Evosea</taxon>
        <taxon>Eumycetozoa</taxon>
        <taxon>Dictyostelia</taxon>
        <taxon>Dictyosteliales</taxon>
        <taxon>Dictyosteliaceae</taxon>
        <taxon>Dictyostelium</taxon>
    </lineage>
</organism>
<dbReference type="InterPro" id="IPR040310">
    <property type="entry name" value="DDB_G0292248"/>
</dbReference>
<name>F0Z8M1_DICPU</name>
<proteinExistence type="predicted"/>
<dbReference type="VEuPathDB" id="AmoebaDB:DICPUDRAFT_74737"/>
<keyword evidence="3" id="KW-1185">Reference proteome</keyword>
<dbReference type="EMBL" id="GL870953">
    <property type="protein sequence ID" value="EGC39682.1"/>
    <property type="molecule type" value="Genomic_DNA"/>
</dbReference>
<evidence type="ECO:0000313" key="2">
    <source>
        <dbReference type="EMBL" id="EGC39682.1"/>
    </source>
</evidence>
<evidence type="ECO:0008006" key="4">
    <source>
        <dbReference type="Google" id="ProtNLM"/>
    </source>
</evidence>
<dbReference type="KEGG" id="dpp:DICPUDRAFT_74737"/>
<dbReference type="InParanoid" id="F0Z8M1"/>
<gene>
    <name evidence="2" type="ORF">DICPUDRAFT_74737</name>
</gene>
<dbReference type="PANTHER" id="PTHR31648">
    <property type="entry name" value="TRANSMEMBRANE PROTEIN-RELATED"/>
    <property type="match status" value="1"/>
</dbReference>
<evidence type="ECO:0000313" key="3">
    <source>
        <dbReference type="Proteomes" id="UP000001064"/>
    </source>
</evidence>
<accession>F0Z8M1</accession>
<reference evidence="3" key="1">
    <citation type="journal article" date="2011" name="Genome Biol.">
        <title>Comparative genomics of the social amoebae Dictyostelium discoideum and Dictyostelium purpureum.</title>
        <authorList>
            <consortium name="US DOE Joint Genome Institute (JGI-PGF)"/>
            <person name="Sucgang R."/>
            <person name="Kuo A."/>
            <person name="Tian X."/>
            <person name="Salerno W."/>
            <person name="Parikh A."/>
            <person name="Feasley C.L."/>
            <person name="Dalin E."/>
            <person name="Tu H."/>
            <person name="Huang E."/>
            <person name="Barry K."/>
            <person name="Lindquist E."/>
            <person name="Shapiro H."/>
            <person name="Bruce D."/>
            <person name="Schmutz J."/>
            <person name="Salamov A."/>
            <person name="Fey P."/>
            <person name="Gaudet P."/>
            <person name="Anjard C."/>
            <person name="Babu M.M."/>
            <person name="Basu S."/>
            <person name="Bushmanova Y."/>
            <person name="van der Wel H."/>
            <person name="Katoh-Kurasawa M."/>
            <person name="Dinh C."/>
            <person name="Coutinho P.M."/>
            <person name="Saito T."/>
            <person name="Elias M."/>
            <person name="Schaap P."/>
            <person name="Kay R.R."/>
            <person name="Henrissat B."/>
            <person name="Eichinger L."/>
            <person name="Rivero F."/>
            <person name="Putnam N.H."/>
            <person name="West C.M."/>
            <person name="Loomis W.F."/>
            <person name="Chisholm R.L."/>
            <person name="Shaulsky G."/>
            <person name="Strassmann J.E."/>
            <person name="Queller D.C."/>
            <person name="Kuspa A."/>
            <person name="Grigoriev I.V."/>
        </authorList>
    </citation>
    <scope>NUCLEOTIDE SEQUENCE [LARGE SCALE GENOMIC DNA]</scope>
    <source>
        <strain evidence="3">QSDP1</strain>
    </source>
</reference>
<dbReference type="Pfam" id="PF25544">
    <property type="entry name" value="Ependymin_amoebozoa"/>
    <property type="match status" value="1"/>
</dbReference>
<dbReference type="Proteomes" id="UP000001064">
    <property type="component" value="Unassembled WGS sequence"/>
</dbReference>